<dbReference type="EMBL" id="LR796414">
    <property type="protein sequence ID" value="CAB4142272.1"/>
    <property type="molecule type" value="Genomic_DNA"/>
</dbReference>
<keyword evidence="2" id="KW-1160">Virus entry into host cell</keyword>
<keyword evidence="3" id="KW-0231">Viral genome packaging</keyword>
<evidence type="ECO:0000256" key="2">
    <source>
        <dbReference type="ARBA" id="ARBA00023009"/>
    </source>
</evidence>
<dbReference type="Gene3D" id="3.40.140.120">
    <property type="match status" value="1"/>
</dbReference>
<evidence type="ECO:0000256" key="3">
    <source>
        <dbReference type="ARBA" id="ARBA00023219"/>
    </source>
</evidence>
<protein>
    <submittedName>
        <fullName evidence="4">Portal_HK97, phage portal protein, HK97 family</fullName>
    </submittedName>
</protein>
<keyword evidence="2" id="KW-1162">Viral penetration into host cytoplasm</keyword>
<accession>A0A6J5M807</accession>
<evidence type="ECO:0000313" key="4">
    <source>
        <dbReference type="EMBL" id="CAB4142272.1"/>
    </source>
</evidence>
<proteinExistence type="predicted"/>
<gene>
    <name evidence="4" type="ORF">UFOVP444_2</name>
</gene>
<organism evidence="4">
    <name type="scientific">uncultured Caudovirales phage</name>
    <dbReference type="NCBI Taxonomy" id="2100421"/>
    <lineage>
        <taxon>Viruses</taxon>
        <taxon>Duplodnaviria</taxon>
        <taxon>Heunggongvirae</taxon>
        <taxon>Uroviricota</taxon>
        <taxon>Caudoviricetes</taxon>
        <taxon>Peduoviridae</taxon>
        <taxon>Maltschvirus</taxon>
        <taxon>Maltschvirus maltsch</taxon>
    </lineage>
</organism>
<keyword evidence="2" id="KW-1171">Viral genome ejection through host cell envelope</keyword>
<sequence length="375" mass="41543">MVYYVLMGLFDRFTARSNQQANPVDVAAALAPYNAQQLVGGILFGTTTATREQYMAIPSGARARNIICSTIGSLPLEQYNHFTNEHVRPNRVIMQPDPRVAGSAIYAWLAEDLLLYGVGYGMVMDAYAATDASRIRAWTRIAPNRVYASLNSDSTEIEYYTVDGKRVPPFGLGSLIVFNGLDEGILNRAGRTIKAAAELEKAAEMYAKEPMPQMVLKSNGTNLTPERITKLLESWRVSRSTRATAFLNADVELQALGFDPAKLQLNEARQYLALEISRASGIPASFVSAETTSMTYTNTLAERKALIDFSLRPILTAIEQRLSAADFCPNGIETRFDIDDFLRGSALERAQVYEILNRIGAMSVEQIQEEEDLIR</sequence>
<name>A0A6J5M807_9CAUD</name>
<dbReference type="Gene3D" id="1.20.1270.210">
    <property type="match status" value="1"/>
</dbReference>
<reference evidence="4" key="1">
    <citation type="submission" date="2020-04" db="EMBL/GenBank/DDBJ databases">
        <authorList>
            <person name="Chiriac C."/>
            <person name="Salcher M."/>
            <person name="Ghai R."/>
            <person name="Kavagutti S V."/>
        </authorList>
    </citation>
    <scope>NUCLEOTIDE SEQUENCE</scope>
</reference>
<dbReference type="InterPro" id="IPR006944">
    <property type="entry name" value="Phage/GTA_portal"/>
</dbReference>
<dbReference type="Gene3D" id="3.30.1120.70">
    <property type="match status" value="1"/>
</dbReference>
<dbReference type="Pfam" id="PF04860">
    <property type="entry name" value="Phage_portal"/>
    <property type="match status" value="1"/>
</dbReference>
<keyword evidence="1" id="KW-0118">Viral capsid assembly</keyword>
<keyword evidence="1" id="KW-1188">Viral release from host cell</keyword>
<evidence type="ECO:0000256" key="1">
    <source>
        <dbReference type="ARBA" id="ARBA00022950"/>
    </source>
</evidence>